<sequence>MTYDEYRARIIAAQEQWNKDRAAIYTVTNIGSEQFNGGFEPPKITNEDLALFETLPLEDLVQRVAAMKPGNVLQAAEAWSKIGTAFRDTTETFNASVQRTIAGGWSGQAASKAAEAVQKYSAGAGELTTAAHLLHLKLAEMYTGLHQTQTLMPGVTEAPDPKGKTLPQDGVMKAGDYSAEEAREEAKRILQSVYWQVANQTDHGVPIIPPAPTLVSNSQGPVTPSSGPMPSVPQGTDSNGDPSAAPDKATSGQPSNQPSEAGNAAPGTQPAGVNPESTTPASTNSPSANPAATQANPTTQAPTGTNPTTNMPGTTTPSPTGTGTPTSPTRPSPGSPGTTSGRPTGVPGTPTAQPNPGRSIPGVPQQPGVTPAAAAASNASSARTGTAGAPGGMAPGAAGQRKDEEQTSGTKDYLITREHGEEVTGLDSLPKAVPPVIGGDSG</sequence>
<feature type="region of interest" description="Disordered" evidence="2">
    <location>
        <begin position="206"/>
        <end position="442"/>
    </location>
</feature>
<feature type="compositionally biased region" description="Low complexity" evidence="2">
    <location>
        <begin position="274"/>
        <end position="327"/>
    </location>
</feature>
<dbReference type="AlphaFoldDB" id="A0A511ME76"/>
<keyword evidence="5" id="KW-1185">Reference proteome</keyword>
<protein>
    <recommendedName>
        <fullName evidence="3">PPE domain-containing protein</fullName>
    </recommendedName>
</protein>
<dbReference type="SUPFAM" id="SSF140459">
    <property type="entry name" value="PE/PPE dimer-like"/>
    <property type="match status" value="1"/>
</dbReference>
<evidence type="ECO:0000259" key="3">
    <source>
        <dbReference type="Pfam" id="PF00823"/>
    </source>
</evidence>
<dbReference type="Proteomes" id="UP000321424">
    <property type="component" value="Unassembled WGS sequence"/>
</dbReference>
<evidence type="ECO:0000313" key="5">
    <source>
        <dbReference type="Proteomes" id="UP000321424"/>
    </source>
</evidence>
<evidence type="ECO:0000313" key="4">
    <source>
        <dbReference type="EMBL" id="GEM38960.1"/>
    </source>
</evidence>
<feature type="domain" description="PPE" evidence="3">
    <location>
        <begin position="65"/>
        <end position="123"/>
    </location>
</feature>
<gene>
    <name evidence="4" type="ORF">NN4_34790</name>
</gene>
<feature type="compositionally biased region" description="Polar residues" evidence="2">
    <location>
        <begin position="214"/>
        <end position="241"/>
    </location>
</feature>
<dbReference type="Pfam" id="PF00823">
    <property type="entry name" value="PPE"/>
    <property type="match status" value="1"/>
</dbReference>
<comment type="similarity">
    <text evidence="1">Belongs to the mycobacterial PPE family.</text>
</comment>
<evidence type="ECO:0000256" key="2">
    <source>
        <dbReference type="SAM" id="MobiDB-lite"/>
    </source>
</evidence>
<comment type="caution">
    <text evidence="4">The sequence shown here is derived from an EMBL/GenBank/DDBJ whole genome shotgun (WGS) entry which is preliminary data.</text>
</comment>
<dbReference type="RefSeq" id="WP_147131946.1">
    <property type="nucleotide sequence ID" value="NZ_BJXA01000020.1"/>
</dbReference>
<dbReference type="EMBL" id="BJXA01000020">
    <property type="protein sequence ID" value="GEM38960.1"/>
    <property type="molecule type" value="Genomic_DNA"/>
</dbReference>
<dbReference type="OrthoDB" id="4571792at2"/>
<evidence type="ECO:0000256" key="1">
    <source>
        <dbReference type="ARBA" id="ARBA00010652"/>
    </source>
</evidence>
<feature type="compositionally biased region" description="Polar residues" evidence="2">
    <location>
        <begin position="250"/>
        <end position="260"/>
    </location>
</feature>
<proteinExistence type="inferred from homology"/>
<reference evidence="4 5" key="1">
    <citation type="submission" date="2019-07" db="EMBL/GenBank/DDBJ databases">
        <title>Whole genome shotgun sequence of Nocardia ninae NBRC 108245.</title>
        <authorList>
            <person name="Hosoyama A."/>
            <person name="Uohara A."/>
            <person name="Ohji S."/>
            <person name="Ichikawa N."/>
        </authorList>
    </citation>
    <scope>NUCLEOTIDE SEQUENCE [LARGE SCALE GENOMIC DNA]</scope>
    <source>
        <strain evidence="4 5">NBRC 108245</strain>
    </source>
</reference>
<organism evidence="4 5">
    <name type="scientific">Nocardia ninae NBRC 108245</name>
    <dbReference type="NCBI Taxonomy" id="1210091"/>
    <lineage>
        <taxon>Bacteria</taxon>
        <taxon>Bacillati</taxon>
        <taxon>Actinomycetota</taxon>
        <taxon>Actinomycetes</taxon>
        <taxon>Mycobacteriales</taxon>
        <taxon>Nocardiaceae</taxon>
        <taxon>Nocardia</taxon>
    </lineage>
</organism>
<feature type="compositionally biased region" description="Low complexity" evidence="2">
    <location>
        <begin position="335"/>
        <end position="351"/>
    </location>
</feature>
<name>A0A511ME76_9NOCA</name>
<dbReference type="InterPro" id="IPR038332">
    <property type="entry name" value="PPE_sf"/>
</dbReference>
<dbReference type="Gene3D" id="1.20.1260.20">
    <property type="entry name" value="PPE superfamily"/>
    <property type="match status" value="1"/>
</dbReference>
<dbReference type="InterPro" id="IPR000030">
    <property type="entry name" value="PPE_dom"/>
</dbReference>
<feature type="compositionally biased region" description="Low complexity" evidence="2">
    <location>
        <begin position="370"/>
        <end position="387"/>
    </location>
</feature>
<accession>A0A511ME76</accession>